<dbReference type="Gene3D" id="1.10.1740.10">
    <property type="match status" value="1"/>
</dbReference>
<dbReference type="AlphaFoldDB" id="A0A6L3VLM9"/>
<dbReference type="EMBL" id="WBMR01000109">
    <property type="protein sequence ID" value="KAB2372459.1"/>
    <property type="molecule type" value="Genomic_DNA"/>
</dbReference>
<comment type="similarity">
    <text evidence="1">Belongs to the sigma-70 factor family. ECF subfamily.</text>
</comment>
<evidence type="ECO:0000259" key="6">
    <source>
        <dbReference type="Pfam" id="PF04542"/>
    </source>
</evidence>
<evidence type="ECO:0000313" key="9">
    <source>
        <dbReference type="Proteomes" id="UP000483004"/>
    </source>
</evidence>
<dbReference type="InterPro" id="IPR036388">
    <property type="entry name" value="WH-like_DNA-bd_sf"/>
</dbReference>
<dbReference type="PANTHER" id="PTHR43133:SF8">
    <property type="entry name" value="RNA POLYMERASE SIGMA FACTOR HI_1459-RELATED"/>
    <property type="match status" value="1"/>
</dbReference>
<evidence type="ECO:0000259" key="7">
    <source>
        <dbReference type="Pfam" id="PF08281"/>
    </source>
</evidence>
<protein>
    <submittedName>
        <fullName evidence="8">RNA polymerase sigma factor</fullName>
    </submittedName>
</protein>
<evidence type="ECO:0000256" key="5">
    <source>
        <dbReference type="ARBA" id="ARBA00023163"/>
    </source>
</evidence>
<gene>
    <name evidence="8" type="ORF">F9B16_30060</name>
</gene>
<comment type="caution">
    <text evidence="8">The sequence shown here is derived from an EMBL/GenBank/DDBJ whole genome shotgun (WGS) entry which is preliminary data.</text>
</comment>
<keyword evidence="2" id="KW-0805">Transcription regulation</keyword>
<evidence type="ECO:0000256" key="4">
    <source>
        <dbReference type="ARBA" id="ARBA00023125"/>
    </source>
</evidence>
<dbReference type="Pfam" id="PF08281">
    <property type="entry name" value="Sigma70_r4_2"/>
    <property type="match status" value="1"/>
</dbReference>
<dbReference type="GO" id="GO:0003677">
    <property type="term" value="F:DNA binding"/>
    <property type="evidence" value="ECO:0007669"/>
    <property type="project" value="UniProtKB-KW"/>
</dbReference>
<dbReference type="InterPro" id="IPR007627">
    <property type="entry name" value="RNA_pol_sigma70_r2"/>
</dbReference>
<dbReference type="GO" id="GO:0016987">
    <property type="term" value="F:sigma factor activity"/>
    <property type="evidence" value="ECO:0007669"/>
    <property type="project" value="UniProtKB-KW"/>
</dbReference>
<dbReference type="Proteomes" id="UP000483004">
    <property type="component" value="Unassembled WGS sequence"/>
</dbReference>
<proteinExistence type="inferred from homology"/>
<dbReference type="NCBIfam" id="TIGR02937">
    <property type="entry name" value="sigma70-ECF"/>
    <property type="match status" value="1"/>
</dbReference>
<evidence type="ECO:0000256" key="1">
    <source>
        <dbReference type="ARBA" id="ARBA00010641"/>
    </source>
</evidence>
<dbReference type="GO" id="GO:0006352">
    <property type="term" value="P:DNA-templated transcription initiation"/>
    <property type="evidence" value="ECO:0007669"/>
    <property type="project" value="InterPro"/>
</dbReference>
<keyword evidence="5" id="KW-0804">Transcription</keyword>
<dbReference type="InterPro" id="IPR039425">
    <property type="entry name" value="RNA_pol_sigma-70-like"/>
</dbReference>
<dbReference type="SUPFAM" id="SSF88659">
    <property type="entry name" value="Sigma3 and sigma4 domains of RNA polymerase sigma factors"/>
    <property type="match status" value="1"/>
</dbReference>
<dbReference type="OrthoDB" id="5518337at2"/>
<dbReference type="PANTHER" id="PTHR43133">
    <property type="entry name" value="RNA POLYMERASE ECF-TYPE SIGMA FACTO"/>
    <property type="match status" value="1"/>
</dbReference>
<dbReference type="InterPro" id="IPR014284">
    <property type="entry name" value="RNA_pol_sigma-70_dom"/>
</dbReference>
<reference evidence="8 9" key="1">
    <citation type="submission" date="2019-09" db="EMBL/GenBank/DDBJ databases">
        <title>Actinomadura physcomitrii sp. nov., a novel actinomycete isolated from moss [Physcomitrium sphaericum (Ludw) Fuernr].</title>
        <authorList>
            <person name="Liu C."/>
            <person name="Zhuang X."/>
        </authorList>
    </citation>
    <scope>NUCLEOTIDE SEQUENCE [LARGE SCALE GENOMIC DNA]</scope>
    <source>
        <strain evidence="8 9">CYP1-1B</strain>
    </source>
</reference>
<sequence length="199" mass="22183">MSETSRAEADDASFIGRSRHEPEAFAEIFRRHAPDIKRYVTRRLGGDAAEDVVAETFLTAFRRRHAYDLARPNARPWLYGIATNLMGRHVRAEVRQLRALRRTGVDPVTAAFTDRSDERLTAEASGPRLAAALAAMPKGRRDALLLVAWEGLSYPEVAQALGVRVGTVRSRLNRARAQLRRELAGTDVMAIVSEEPVHE</sequence>
<evidence type="ECO:0000256" key="3">
    <source>
        <dbReference type="ARBA" id="ARBA00023082"/>
    </source>
</evidence>
<dbReference type="RefSeq" id="WP_151543583.1">
    <property type="nucleotide sequence ID" value="NZ_WBMR01000109.1"/>
</dbReference>
<dbReference type="InterPro" id="IPR013325">
    <property type="entry name" value="RNA_pol_sigma_r2"/>
</dbReference>
<organism evidence="8 9">
    <name type="scientific">Actinomadura montaniterrae</name>
    <dbReference type="NCBI Taxonomy" id="1803903"/>
    <lineage>
        <taxon>Bacteria</taxon>
        <taxon>Bacillati</taxon>
        <taxon>Actinomycetota</taxon>
        <taxon>Actinomycetes</taxon>
        <taxon>Streptosporangiales</taxon>
        <taxon>Thermomonosporaceae</taxon>
        <taxon>Actinomadura</taxon>
    </lineage>
</organism>
<dbReference type="Gene3D" id="1.10.10.10">
    <property type="entry name" value="Winged helix-like DNA-binding domain superfamily/Winged helix DNA-binding domain"/>
    <property type="match status" value="1"/>
</dbReference>
<keyword evidence="9" id="KW-1185">Reference proteome</keyword>
<evidence type="ECO:0000313" key="8">
    <source>
        <dbReference type="EMBL" id="KAB2372459.1"/>
    </source>
</evidence>
<dbReference type="CDD" id="cd06171">
    <property type="entry name" value="Sigma70_r4"/>
    <property type="match status" value="1"/>
</dbReference>
<keyword evidence="4" id="KW-0238">DNA-binding</keyword>
<feature type="domain" description="RNA polymerase sigma factor 70 region 4 type 2" evidence="7">
    <location>
        <begin position="129"/>
        <end position="179"/>
    </location>
</feature>
<name>A0A6L3VLM9_9ACTN</name>
<accession>A0A6L3VLM9</accession>
<feature type="domain" description="RNA polymerase sigma-70 region 2" evidence="6">
    <location>
        <begin position="28"/>
        <end position="95"/>
    </location>
</feature>
<dbReference type="InterPro" id="IPR013249">
    <property type="entry name" value="RNA_pol_sigma70_r4_t2"/>
</dbReference>
<keyword evidence="3" id="KW-0731">Sigma factor</keyword>
<evidence type="ECO:0000256" key="2">
    <source>
        <dbReference type="ARBA" id="ARBA00023015"/>
    </source>
</evidence>
<dbReference type="InterPro" id="IPR013324">
    <property type="entry name" value="RNA_pol_sigma_r3/r4-like"/>
</dbReference>
<dbReference type="Pfam" id="PF04542">
    <property type="entry name" value="Sigma70_r2"/>
    <property type="match status" value="1"/>
</dbReference>
<dbReference type="SUPFAM" id="SSF88946">
    <property type="entry name" value="Sigma2 domain of RNA polymerase sigma factors"/>
    <property type="match status" value="1"/>
</dbReference>